<gene>
    <name evidence="1" type="ORF">CNMCM5623_006998</name>
</gene>
<name>A0A8H6URD2_9EURO</name>
<accession>A0A8H6URD2</accession>
<dbReference type="OrthoDB" id="4851849at2759"/>
<comment type="caution">
    <text evidence="1">The sequence shown here is derived from an EMBL/GenBank/DDBJ whole genome shotgun (WGS) entry which is preliminary data.</text>
</comment>
<evidence type="ECO:0000313" key="1">
    <source>
        <dbReference type="EMBL" id="KAF7161384.1"/>
    </source>
</evidence>
<dbReference type="EMBL" id="JACBAE010001363">
    <property type="protein sequence ID" value="KAF7161384.1"/>
    <property type="molecule type" value="Genomic_DNA"/>
</dbReference>
<sequence>MLIRIDGRVNPFLRALDAARPYLELEDRGKDLCELEPPEKRYCFIFYSLALDSAIPNPNWLELDLWYDFGFVLCTDEYHERTLGALYSRLVGGNKFFRDYDESVGVMPNNVANPSTCSFDEFWRAWQNGRTAELFDSYGMGDALDGKTGSWFEDKVGVSQFRGFMSYPVEKHGLRPSVWRLKHLLALEDNTPLGGFPKVEAASQEYGFTPQLNARTKIELRRFYRQLLEMGDPLEVHKAKKRGELLEYARSFVKDINDRVRDVLQNMDSTQGND</sequence>
<evidence type="ECO:0000313" key="2">
    <source>
        <dbReference type="Proteomes" id="UP000654922"/>
    </source>
</evidence>
<protein>
    <submittedName>
        <fullName evidence="1">Uncharacterized protein</fullName>
    </submittedName>
</protein>
<organism evidence="1 2">
    <name type="scientific">Aspergillus felis</name>
    <dbReference type="NCBI Taxonomy" id="1287682"/>
    <lineage>
        <taxon>Eukaryota</taxon>
        <taxon>Fungi</taxon>
        <taxon>Dikarya</taxon>
        <taxon>Ascomycota</taxon>
        <taxon>Pezizomycotina</taxon>
        <taxon>Eurotiomycetes</taxon>
        <taxon>Eurotiomycetidae</taxon>
        <taxon>Eurotiales</taxon>
        <taxon>Aspergillaceae</taxon>
        <taxon>Aspergillus</taxon>
        <taxon>Aspergillus subgen. Fumigati</taxon>
    </lineage>
</organism>
<dbReference type="AlphaFoldDB" id="A0A8H6URD2"/>
<proteinExistence type="predicted"/>
<dbReference type="Proteomes" id="UP000654922">
    <property type="component" value="Unassembled WGS sequence"/>
</dbReference>
<reference evidence="1" key="1">
    <citation type="submission" date="2020-06" db="EMBL/GenBank/DDBJ databases">
        <title>Draft genome sequences of strains closely related to Aspergillus parafelis and Aspergillus hiratsukae.</title>
        <authorList>
            <person name="Dos Santos R.A.C."/>
            <person name="Rivero-Menendez O."/>
            <person name="Steenwyk J.L."/>
            <person name="Mead M.E."/>
            <person name="Goldman G.H."/>
            <person name="Alastruey-Izquierdo A."/>
            <person name="Rokas A."/>
        </authorList>
    </citation>
    <scope>NUCLEOTIDE SEQUENCE</scope>
    <source>
        <strain evidence="1">CNM-CM5623</strain>
    </source>
</reference>